<reference evidence="2 3" key="1">
    <citation type="submission" date="2019-10" db="EMBL/GenBank/DDBJ databases">
        <authorList>
            <person name="Palmer J.M."/>
        </authorList>
    </citation>
    <scope>NUCLEOTIDE SEQUENCE [LARGE SCALE GENOMIC DNA]</scope>
    <source>
        <strain evidence="2 3">TWF506</strain>
    </source>
</reference>
<proteinExistence type="predicted"/>
<feature type="compositionally biased region" description="Polar residues" evidence="1">
    <location>
        <begin position="81"/>
        <end position="97"/>
    </location>
</feature>
<feature type="compositionally biased region" description="Basic and acidic residues" evidence="1">
    <location>
        <begin position="35"/>
        <end position="49"/>
    </location>
</feature>
<sequence length="292" mass="32438">MSSPSLQQSRNQDPMSTISTMSSLDTSSSVRTKTGKLDSRSVSKTDRDASQSYKLHCVPKSSKKNSQPKPPPKPASDEYKGNSSPSKTLAPQTPQKSAENKFKQTIEGFEKQLKIREAAITGSLEQKLAITGYLGKENVSKSVHTQSSIEESEGLLALYEEAPATETQIEDLNYDQYETSRGNLLRLCQVAYERGRKDGSAEDRKKTKEESYCRGFKEGHKEGREEGWKEGYCEGYDEGYMKGREYGDKKIEKEINETIAELTKNPNAFLTGTPKLSSAHTEVAGKPVPNMI</sequence>
<feature type="region of interest" description="Disordered" evidence="1">
    <location>
        <begin position="1"/>
        <end position="100"/>
    </location>
</feature>
<feature type="compositionally biased region" description="Low complexity" evidence="1">
    <location>
        <begin position="16"/>
        <end position="32"/>
    </location>
</feature>
<keyword evidence="3" id="KW-1185">Reference proteome</keyword>
<dbReference type="AlphaFoldDB" id="A0AAN8RR20"/>
<organism evidence="2 3">
    <name type="scientific">Arthrobotrys conoides</name>
    <dbReference type="NCBI Taxonomy" id="74498"/>
    <lineage>
        <taxon>Eukaryota</taxon>
        <taxon>Fungi</taxon>
        <taxon>Dikarya</taxon>
        <taxon>Ascomycota</taxon>
        <taxon>Pezizomycotina</taxon>
        <taxon>Orbiliomycetes</taxon>
        <taxon>Orbiliales</taxon>
        <taxon>Orbiliaceae</taxon>
        <taxon>Arthrobotrys</taxon>
    </lineage>
</organism>
<dbReference type="Proteomes" id="UP001307849">
    <property type="component" value="Unassembled WGS sequence"/>
</dbReference>
<evidence type="ECO:0000313" key="3">
    <source>
        <dbReference type="Proteomes" id="UP001307849"/>
    </source>
</evidence>
<accession>A0AAN8RR20</accession>
<evidence type="ECO:0008006" key="4">
    <source>
        <dbReference type="Google" id="ProtNLM"/>
    </source>
</evidence>
<dbReference type="EMBL" id="JAVHJM010000001">
    <property type="protein sequence ID" value="KAK6520817.1"/>
    <property type="molecule type" value="Genomic_DNA"/>
</dbReference>
<gene>
    <name evidence="2" type="ORF">TWF506_001060</name>
</gene>
<comment type="caution">
    <text evidence="2">The sequence shown here is derived from an EMBL/GenBank/DDBJ whole genome shotgun (WGS) entry which is preliminary data.</text>
</comment>
<name>A0AAN8RR20_9PEZI</name>
<evidence type="ECO:0000256" key="1">
    <source>
        <dbReference type="SAM" id="MobiDB-lite"/>
    </source>
</evidence>
<protein>
    <recommendedName>
        <fullName evidence="4">Essential protein Yae1 N-terminal domain-containing protein</fullName>
    </recommendedName>
</protein>
<evidence type="ECO:0000313" key="2">
    <source>
        <dbReference type="EMBL" id="KAK6520817.1"/>
    </source>
</evidence>
<feature type="region of interest" description="Disordered" evidence="1">
    <location>
        <begin position="273"/>
        <end position="292"/>
    </location>
</feature>
<feature type="compositionally biased region" description="Polar residues" evidence="1">
    <location>
        <begin position="1"/>
        <end position="15"/>
    </location>
</feature>